<feature type="compositionally biased region" description="Low complexity" evidence="1">
    <location>
        <begin position="46"/>
        <end position="74"/>
    </location>
</feature>
<dbReference type="PANTHER" id="PTHR28155">
    <property type="entry name" value="ACR243WP"/>
    <property type="match status" value="1"/>
</dbReference>
<organism evidence="2 3">
    <name type="scientific">Penicillium oxalicum (strain 114-2 / CGMCC 5302)</name>
    <name type="common">Penicillium decumbens</name>
    <dbReference type="NCBI Taxonomy" id="933388"/>
    <lineage>
        <taxon>Eukaryota</taxon>
        <taxon>Fungi</taxon>
        <taxon>Dikarya</taxon>
        <taxon>Ascomycota</taxon>
        <taxon>Pezizomycotina</taxon>
        <taxon>Eurotiomycetes</taxon>
        <taxon>Eurotiomycetidae</taxon>
        <taxon>Eurotiales</taxon>
        <taxon>Aspergillaceae</taxon>
        <taxon>Penicillium</taxon>
    </lineage>
</organism>
<dbReference type="InterPro" id="IPR013240">
    <property type="entry name" value="DNA-dir_RNA_pol1_su_RPA34"/>
</dbReference>
<feature type="compositionally biased region" description="Low complexity" evidence="1">
    <location>
        <begin position="1"/>
        <end position="18"/>
    </location>
</feature>
<feature type="compositionally biased region" description="Basic and acidic residues" evidence="1">
    <location>
        <begin position="267"/>
        <end position="279"/>
    </location>
</feature>
<feature type="region of interest" description="Disordered" evidence="1">
    <location>
        <begin position="228"/>
        <end position="322"/>
    </location>
</feature>
<keyword evidence="3" id="KW-1185">Reference proteome</keyword>
<proteinExistence type="predicted"/>
<feature type="region of interest" description="Disordered" evidence="1">
    <location>
        <begin position="156"/>
        <end position="177"/>
    </location>
</feature>
<dbReference type="OrthoDB" id="76224at2759"/>
<dbReference type="Pfam" id="PF08208">
    <property type="entry name" value="RNA_polI_A34"/>
    <property type="match status" value="1"/>
</dbReference>
<evidence type="ECO:0000313" key="2">
    <source>
        <dbReference type="EMBL" id="EPS29997.1"/>
    </source>
</evidence>
<dbReference type="Proteomes" id="UP000019376">
    <property type="component" value="Unassembled WGS sequence"/>
</dbReference>
<dbReference type="PhylomeDB" id="S8B5V7"/>
<dbReference type="Gene3D" id="6.20.250.70">
    <property type="match status" value="1"/>
</dbReference>
<gene>
    <name evidence="2" type="ORF">PDE_04947</name>
</gene>
<evidence type="ECO:0000256" key="1">
    <source>
        <dbReference type="SAM" id="MobiDB-lite"/>
    </source>
</evidence>
<dbReference type="InterPro" id="IPR053263">
    <property type="entry name" value="Euk_RPA34_RNAP_subunit"/>
</dbReference>
<name>S8B5V7_PENO1</name>
<evidence type="ECO:0008006" key="4">
    <source>
        <dbReference type="Google" id="ProtNLM"/>
    </source>
</evidence>
<dbReference type="EMBL" id="KB644412">
    <property type="protein sequence ID" value="EPS29997.1"/>
    <property type="molecule type" value="Genomic_DNA"/>
</dbReference>
<evidence type="ECO:0000313" key="3">
    <source>
        <dbReference type="Proteomes" id="UP000019376"/>
    </source>
</evidence>
<reference evidence="2 3" key="1">
    <citation type="journal article" date="2013" name="PLoS ONE">
        <title>Genomic and secretomic analyses reveal unique features of the lignocellulolytic enzyme system of Penicillium decumbens.</title>
        <authorList>
            <person name="Liu G."/>
            <person name="Zhang L."/>
            <person name="Wei X."/>
            <person name="Zou G."/>
            <person name="Qin Y."/>
            <person name="Ma L."/>
            <person name="Li J."/>
            <person name="Zheng H."/>
            <person name="Wang S."/>
            <person name="Wang C."/>
            <person name="Xun L."/>
            <person name="Zhao G.-P."/>
            <person name="Zhou Z."/>
            <person name="Qu Y."/>
        </authorList>
    </citation>
    <scope>NUCLEOTIDE SEQUENCE [LARGE SCALE GENOMIC DNA]</scope>
    <source>
        <strain evidence="3">114-2 / CGMCC 5302</strain>
    </source>
</reference>
<feature type="region of interest" description="Disordered" evidence="1">
    <location>
        <begin position="1"/>
        <end position="122"/>
    </location>
</feature>
<dbReference type="eggNOG" id="ENOG502SSMF">
    <property type="taxonomic scope" value="Eukaryota"/>
</dbReference>
<dbReference type="GO" id="GO:0006360">
    <property type="term" value="P:transcription by RNA polymerase I"/>
    <property type="evidence" value="ECO:0007669"/>
    <property type="project" value="InterPro"/>
</dbReference>
<dbReference type="AlphaFoldDB" id="S8B5V7"/>
<accession>S8B5V7</accession>
<sequence length="322" mass="34639">MAPASSTSSDSSSSRSTSPEPGHKQTPAVKAANKVKDVIEAESSESSESSDSSDSDSGSGASSDSESNSGSSSEMDTGDDATGDSTPAKKIHIPGPNQPYKPPSGFKSAKKQAPPSSGASAILSNLRGKQVYHITAPSSIPLSKVKEITMSKVLKGEPMMTHDGKQYGIPADSINENDPEGKTLLVYDEASQTYQHKADHIQSFHVQELIGLPKEAVESNEAAIETLRHYVKPPRPQPKGMKMRFRPVGSLPSAPETLGASSESESEEPRPQISSDKKEKERKRKHHHTEADASQAIAEPRKKSKKSQKDREEKKRKKSEKA</sequence>
<dbReference type="HOGENOM" id="CLU_069203_0_0_1"/>
<protein>
    <recommendedName>
        <fullName evidence="4">DNA-directed RNA polymerase I subunit RPA34.5</fullName>
    </recommendedName>
</protein>
<dbReference type="PANTHER" id="PTHR28155:SF1">
    <property type="entry name" value="DNA-DIRECTED RNA POLYMERASE I SUBUNIT RPA34.5-DOMAIN-CONTAINING PROTEIN"/>
    <property type="match status" value="1"/>
</dbReference>